<dbReference type="OrthoDB" id="408964at2759"/>
<feature type="domain" description="Protein kinase" evidence="11">
    <location>
        <begin position="133"/>
        <end position="385"/>
    </location>
</feature>
<dbReference type="InterPro" id="IPR033695">
    <property type="entry name" value="POLO_box_2"/>
</dbReference>
<dbReference type="FunFam" id="3.30.200.20:FF:000042">
    <property type="entry name" value="Aurora kinase A"/>
    <property type="match status" value="1"/>
</dbReference>
<dbReference type="AlphaFoldDB" id="A0A9J7ERV4"/>
<dbReference type="InterPro" id="IPR000719">
    <property type="entry name" value="Prot_kinase_dom"/>
</dbReference>
<dbReference type="FunFam" id="1.10.510.10:FF:000571">
    <property type="entry name" value="Maternal embryonic leucine zipper kinase"/>
    <property type="match status" value="1"/>
</dbReference>
<keyword evidence="13" id="KW-1185">Reference proteome</keyword>
<reference evidence="14" key="1">
    <citation type="submission" date="2025-08" db="UniProtKB">
        <authorList>
            <consortium name="RefSeq"/>
        </authorList>
    </citation>
    <scope>IDENTIFICATION</scope>
    <source>
        <strain evidence="14">Ishihara</strain>
        <tissue evidence="14">Whole body</tissue>
    </source>
</reference>
<organism evidence="13 14">
    <name type="scientific">Spodoptera litura</name>
    <name type="common">Asian cotton leafworm</name>
    <dbReference type="NCBI Taxonomy" id="69820"/>
    <lineage>
        <taxon>Eukaryota</taxon>
        <taxon>Metazoa</taxon>
        <taxon>Ecdysozoa</taxon>
        <taxon>Arthropoda</taxon>
        <taxon>Hexapoda</taxon>
        <taxon>Insecta</taxon>
        <taxon>Pterygota</taxon>
        <taxon>Neoptera</taxon>
        <taxon>Endopterygota</taxon>
        <taxon>Lepidoptera</taxon>
        <taxon>Glossata</taxon>
        <taxon>Ditrysia</taxon>
        <taxon>Noctuoidea</taxon>
        <taxon>Noctuidae</taxon>
        <taxon>Amphipyrinae</taxon>
        <taxon>Spodoptera</taxon>
    </lineage>
</organism>
<dbReference type="CDD" id="cd13118">
    <property type="entry name" value="POLO_box_1"/>
    <property type="match status" value="1"/>
</dbReference>
<dbReference type="GO" id="GO:0005634">
    <property type="term" value="C:nucleus"/>
    <property type="evidence" value="ECO:0007669"/>
    <property type="project" value="TreeGrafter"/>
</dbReference>
<feature type="compositionally biased region" description="Polar residues" evidence="10">
    <location>
        <begin position="410"/>
        <end position="428"/>
    </location>
</feature>
<dbReference type="InterPro" id="IPR011009">
    <property type="entry name" value="Kinase-like_dom_sf"/>
</dbReference>
<feature type="region of interest" description="Disordered" evidence="10">
    <location>
        <begin position="410"/>
        <end position="438"/>
    </location>
</feature>
<keyword evidence="6" id="KW-0418">Kinase</keyword>
<evidence type="ECO:0000256" key="8">
    <source>
        <dbReference type="ARBA" id="ARBA00047802"/>
    </source>
</evidence>
<evidence type="ECO:0000313" key="13">
    <source>
        <dbReference type="Proteomes" id="UP000301870"/>
    </source>
</evidence>
<dbReference type="KEGG" id="sliu:111360980"/>
<sequence>MPNRKKSKANINKTKLKKEKCLYGGSSNVKMSRPPPPRRPSPSPPPEPAPAPAPAPAANHLPLPEAAPAPEPVAVKRRARGCGGADVKKIKISEPGEGRSNKTNSKLKKKQCKEEAEKEIPEIITDIKNNCTYQRLQFYGRGGFGICYKIKEIATETYWATKIISKKMLTNASNKKRLTQEINIHRSLKHKHVVAFHSSFEDINFLYMLMEVCKGRSLQELQLRRRKITVPECRYFTRQILLGLAYLHGRQIIHRDLKPGNIFLDQDIQIKIGDFGLATRFTYTKDRKQKFCGTPNYMAPEILTSHGHSYKADIWSIGCLMYTLLVGSPPFDAPTVKDTYSKIKCCDYSMPSTIDQEAASMIAVQLQLSPRRRPTAEKLLQHEFVNSLVIPDSLPQSCLYTAPRTDQPIQTQPVLTTGSLSDDTTQAEPQVEPPPNKYQFSTIRSHLASLLRENFRKVKSHFANMPAIKSNLSERDDTTQTVSQVEPPPIIKYNFNVIHNNLISLLGEDFNKLQCHFGNIPAIRCRAIRPSLWVIKWAVYPLGFGYLLSDDTIGIVFKDSTKIFIIANDGVSHFITEYGTEYLMTVTKYTVTEDIDKNMRFLFDLKSRIMRYLKNNDYGLLTESDEESDLRYLYEAYKTTEAAVMYFSNGALQLNFDNETKVIICPLFKTMTYIEYDGTFSLYPFKTIEEFGCPDELYWDLRYSLEQLNALATKLG</sequence>
<dbReference type="PANTHER" id="PTHR24345:SF0">
    <property type="entry name" value="CELL CYCLE SERINE_THREONINE-PROTEIN KINASE CDC5_MSD2"/>
    <property type="match status" value="1"/>
</dbReference>
<dbReference type="GO" id="GO:0000922">
    <property type="term" value="C:spindle pole"/>
    <property type="evidence" value="ECO:0007669"/>
    <property type="project" value="TreeGrafter"/>
</dbReference>
<dbReference type="SUPFAM" id="SSF82615">
    <property type="entry name" value="Polo-box domain"/>
    <property type="match status" value="2"/>
</dbReference>
<dbReference type="GeneID" id="111360980"/>
<dbReference type="Gene3D" id="1.10.510.10">
    <property type="entry name" value="Transferase(Phosphotransferase) domain 1"/>
    <property type="match status" value="1"/>
</dbReference>
<evidence type="ECO:0000256" key="4">
    <source>
        <dbReference type="ARBA" id="ARBA00022737"/>
    </source>
</evidence>
<name>A0A9J7ERV4_SPOLT</name>
<dbReference type="EC" id="2.7.11.21" evidence="1"/>
<evidence type="ECO:0000313" key="14">
    <source>
        <dbReference type="RefSeq" id="XP_022833057.1"/>
    </source>
</evidence>
<keyword evidence="3" id="KW-0808">Transferase</keyword>
<feature type="region of interest" description="Disordered" evidence="10">
    <location>
        <begin position="1"/>
        <end position="115"/>
    </location>
</feature>
<dbReference type="PANTHER" id="PTHR24345">
    <property type="entry name" value="SERINE/THREONINE-PROTEIN KINASE PLK"/>
    <property type="match status" value="1"/>
</dbReference>
<feature type="domain" description="POLO box" evidence="12">
    <location>
        <begin position="629"/>
        <end position="713"/>
    </location>
</feature>
<dbReference type="InterPro" id="IPR036947">
    <property type="entry name" value="POLO_box_dom_sf"/>
</dbReference>
<evidence type="ECO:0000256" key="7">
    <source>
        <dbReference type="ARBA" id="ARBA00022840"/>
    </source>
</evidence>
<evidence type="ECO:0000259" key="12">
    <source>
        <dbReference type="PROSITE" id="PS50078"/>
    </source>
</evidence>
<evidence type="ECO:0000256" key="3">
    <source>
        <dbReference type="ARBA" id="ARBA00022679"/>
    </source>
</evidence>
<feature type="compositionally biased region" description="Basic and acidic residues" evidence="10">
    <location>
        <begin position="86"/>
        <end position="100"/>
    </location>
</feature>
<evidence type="ECO:0000256" key="10">
    <source>
        <dbReference type="SAM" id="MobiDB-lite"/>
    </source>
</evidence>
<dbReference type="SMART" id="SM00220">
    <property type="entry name" value="S_TKc"/>
    <property type="match status" value="1"/>
</dbReference>
<dbReference type="Pfam" id="PF00659">
    <property type="entry name" value="POLO_box"/>
    <property type="match status" value="2"/>
</dbReference>
<evidence type="ECO:0000256" key="1">
    <source>
        <dbReference type="ARBA" id="ARBA00012424"/>
    </source>
</evidence>
<dbReference type="Gene3D" id="3.30.200.20">
    <property type="entry name" value="Phosphorylase Kinase, domain 1"/>
    <property type="match status" value="1"/>
</dbReference>
<dbReference type="Pfam" id="PF00069">
    <property type="entry name" value="Pkinase"/>
    <property type="match status" value="1"/>
</dbReference>
<dbReference type="Gene3D" id="3.30.1120.30">
    <property type="entry name" value="POLO box domain"/>
    <property type="match status" value="2"/>
</dbReference>
<dbReference type="PROSITE" id="PS50011">
    <property type="entry name" value="PROTEIN_KINASE_DOM"/>
    <property type="match status" value="1"/>
</dbReference>
<dbReference type="PROSITE" id="PS00108">
    <property type="entry name" value="PROTEIN_KINASE_ST"/>
    <property type="match status" value="1"/>
</dbReference>
<dbReference type="PROSITE" id="PS50078">
    <property type="entry name" value="POLO_BOX"/>
    <property type="match status" value="1"/>
</dbReference>
<comment type="catalytic activity">
    <reaction evidence="9">
        <text>L-seryl-[protein] + ATP = O-phospho-L-seryl-[protein] + ADP + H(+)</text>
        <dbReference type="Rhea" id="RHEA:17989"/>
        <dbReference type="Rhea" id="RHEA-COMP:9863"/>
        <dbReference type="Rhea" id="RHEA-COMP:11604"/>
        <dbReference type="ChEBI" id="CHEBI:15378"/>
        <dbReference type="ChEBI" id="CHEBI:29999"/>
        <dbReference type="ChEBI" id="CHEBI:30616"/>
        <dbReference type="ChEBI" id="CHEBI:83421"/>
        <dbReference type="ChEBI" id="CHEBI:456216"/>
        <dbReference type="EC" id="2.7.11.21"/>
    </reaction>
</comment>
<keyword evidence="4" id="KW-0677">Repeat</keyword>
<dbReference type="RefSeq" id="XP_022833057.1">
    <property type="nucleotide sequence ID" value="XM_022977289.1"/>
</dbReference>
<evidence type="ECO:0000256" key="6">
    <source>
        <dbReference type="ARBA" id="ARBA00022777"/>
    </source>
</evidence>
<dbReference type="InterPro" id="IPR000959">
    <property type="entry name" value="POLO_box_dom"/>
</dbReference>
<dbReference type="InterPro" id="IPR008271">
    <property type="entry name" value="Ser/Thr_kinase_AS"/>
</dbReference>
<comment type="catalytic activity">
    <reaction evidence="8">
        <text>L-threonyl-[protein] + ATP = O-phospho-L-threonyl-[protein] + ADP + H(+)</text>
        <dbReference type="Rhea" id="RHEA:46608"/>
        <dbReference type="Rhea" id="RHEA-COMP:11060"/>
        <dbReference type="Rhea" id="RHEA-COMP:11605"/>
        <dbReference type="ChEBI" id="CHEBI:15378"/>
        <dbReference type="ChEBI" id="CHEBI:30013"/>
        <dbReference type="ChEBI" id="CHEBI:30616"/>
        <dbReference type="ChEBI" id="CHEBI:61977"/>
        <dbReference type="ChEBI" id="CHEBI:456216"/>
        <dbReference type="EC" id="2.7.11.21"/>
    </reaction>
</comment>
<accession>A0A9J7ERV4</accession>
<dbReference type="InterPro" id="IPR033701">
    <property type="entry name" value="POLO_box_1"/>
</dbReference>
<evidence type="ECO:0000259" key="11">
    <source>
        <dbReference type="PROSITE" id="PS50011"/>
    </source>
</evidence>
<evidence type="ECO:0000256" key="9">
    <source>
        <dbReference type="ARBA" id="ARBA00048347"/>
    </source>
</evidence>
<protein>
    <recommendedName>
        <fullName evidence="1">polo kinase</fullName>
        <ecNumber evidence="1">2.7.11.21</ecNumber>
    </recommendedName>
</protein>
<keyword evidence="5" id="KW-0547">Nucleotide-binding</keyword>
<proteinExistence type="predicted"/>
<evidence type="ECO:0000256" key="2">
    <source>
        <dbReference type="ARBA" id="ARBA00022527"/>
    </source>
</evidence>
<feature type="compositionally biased region" description="Pro residues" evidence="10">
    <location>
        <begin position="33"/>
        <end position="55"/>
    </location>
</feature>
<keyword evidence="7" id="KW-0067">ATP-binding</keyword>
<dbReference type="SUPFAM" id="SSF56112">
    <property type="entry name" value="Protein kinase-like (PK-like)"/>
    <property type="match status" value="1"/>
</dbReference>
<dbReference type="CDD" id="cd13117">
    <property type="entry name" value="POLO_box_2"/>
    <property type="match status" value="1"/>
</dbReference>
<evidence type="ECO:0000256" key="5">
    <source>
        <dbReference type="ARBA" id="ARBA00022741"/>
    </source>
</evidence>
<dbReference type="GO" id="GO:0000776">
    <property type="term" value="C:kinetochore"/>
    <property type="evidence" value="ECO:0007669"/>
    <property type="project" value="TreeGrafter"/>
</dbReference>
<feature type="compositionally biased region" description="Basic residues" evidence="10">
    <location>
        <begin position="1"/>
        <end position="18"/>
    </location>
</feature>
<dbReference type="GO" id="GO:0007052">
    <property type="term" value="P:mitotic spindle organization"/>
    <property type="evidence" value="ECO:0007669"/>
    <property type="project" value="TreeGrafter"/>
</dbReference>
<dbReference type="GO" id="GO:0005737">
    <property type="term" value="C:cytoplasm"/>
    <property type="evidence" value="ECO:0007669"/>
    <property type="project" value="TreeGrafter"/>
</dbReference>
<dbReference type="Proteomes" id="UP000301870">
    <property type="component" value="Chromosome Z"/>
</dbReference>
<gene>
    <name evidence="14" type="primary">LOC111360980</name>
</gene>
<dbReference type="GO" id="GO:0004674">
    <property type="term" value="F:protein serine/threonine kinase activity"/>
    <property type="evidence" value="ECO:0007669"/>
    <property type="project" value="UniProtKB-KW"/>
</dbReference>
<keyword evidence="2" id="KW-0723">Serine/threonine-protein kinase</keyword>
<dbReference type="GO" id="GO:0005524">
    <property type="term" value="F:ATP binding"/>
    <property type="evidence" value="ECO:0007669"/>
    <property type="project" value="UniProtKB-KW"/>
</dbReference>